<feature type="domain" description="Zn(2)-C6 fungal-type" evidence="6">
    <location>
        <begin position="17"/>
        <end position="46"/>
    </location>
</feature>
<dbReference type="Gene3D" id="4.10.240.10">
    <property type="entry name" value="Zn(2)-C6 fungal-type DNA-binding domain"/>
    <property type="match status" value="1"/>
</dbReference>
<dbReference type="InterPro" id="IPR036864">
    <property type="entry name" value="Zn2-C6_fun-type_DNA-bd_sf"/>
</dbReference>
<evidence type="ECO:0000256" key="3">
    <source>
        <dbReference type="ARBA" id="ARBA00023125"/>
    </source>
</evidence>
<keyword evidence="5" id="KW-0539">Nucleus</keyword>
<keyword evidence="4" id="KW-0804">Transcription</keyword>
<keyword evidence="8" id="KW-1185">Reference proteome</keyword>
<organism evidence="7 8">
    <name type="scientific">Hanseniaspora uvarum</name>
    <name type="common">Yeast</name>
    <name type="synonym">Kloeckera apiculata</name>
    <dbReference type="NCBI Taxonomy" id="29833"/>
    <lineage>
        <taxon>Eukaryota</taxon>
        <taxon>Fungi</taxon>
        <taxon>Dikarya</taxon>
        <taxon>Ascomycota</taxon>
        <taxon>Saccharomycotina</taxon>
        <taxon>Saccharomycetes</taxon>
        <taxon>Saccharomycodales</taxon>
        <taxon>Saccharomycodaceae</taxon>
        <taxon>Hanseniaspora</taxon>
    </lineage>
</organism>
<evidence type="ECO:0000256" key="2">
    <source>
        <dbReference type="ARBA" id="ARBA00023015"/>
    </source>
</evidence>
<dbReference type="GO" id="GO:0045944">
    <property type="term" value="P:positive regulation of transcription by RNA polymerase II"/>
    <property type="evidence" value="ECO:0007669"/>
    <property type="project" value="TreeGrafter"/>
</dbReference>
<dbReference type="GO" id="GO:0008270">
    <property type="term" value="F:zinc ion binding"/>
    <property type="evidence" value="ECO:0007669"/>
    <property type="project" value="InterPro"/>
</dbReference>
<dbReference type="OrthoDB" id="1747771at2759"/>
<accession>A0A1E5RPT1</accession>
<dbReference type="InterPro" id="IPR001138">
    <property type="entry name" value="Zn2Cys6_DnaBD"/>
</dbReference>
<dbReference type="EMBL" id="LPNN01000004">
    <property type="protein sequence ID" value="OEJ88917.1"/>
    <property type="molecule type" value="Genomic_DNA"/>
</dbReference>
<evidence type="ECO:0000313" key="7">
    <source>
        <dbReference type="EMBL" id="OEJ88917.1"/>
    </source>
</evidence>
<evidence type="ECO:0000256" key="1">
    <source>
        <dbReference type="ARBA" id="ARBA00004123"/>
    </source>
</evidence>
<dbReference type="CDD" id="cd00067">
    <property type="entry name" value="GAL4"/>
    <property type="match status" value="1"/>
</dbReference>
<name>A0A1E5RPT1_HANUV</name>
<dbReference type="InterPro" id="IPR051711">
    <property type="entry name" value="Stress_Response_Reg"/>
</dbReference>
<evidence type="ECO:0000313" key="8">
    <source>
        <dbReference type="Proteomes" id="UP000095358"/>
    </source>
</evidence>
<dbReference type="Proteomes" id="UP000095358">
    <property type="component" value="Unassembled WGS sequence"/>
</dbReference>
<dbReference type="GO" id="GO:0000981">
    <property type="term" value="F:DNA-binding transcription factor activity, RNA polymerase II-specific"/>
    <property type="evidence" value="ECO:0007669"/>
    <property type="project" value="InterPro"/>
</dbReference>
<keyword evidence="3" id="KW-0238">DNA-binding</keyword>
<dbReference type="PROSITE" id="PS00463">
    <property type="entry name" value="ZN2_CY6_FUNGAL_1"/>
    <property type="match status" value="1"/>
</dbReference>
<dbReference type="PANTHER" id="PTHR47540">
    <property type="entry name" value="THIAMINE REPRESSIBLE GENES REGULATORY PROTEIN THI5"/>
    <property type="match status" value="1"/>
</dbReference>
<comment type="caution">
    <text evidence="7">The sequence shown here is derived from an EMBL/GenBank/DDBJ whole genome shotgun (WGS) entry which is preliminary data.</text>
</comment>
<dbReference type="PROSITE" id="PS50048">
    <property type="entry name" value="ZN2_CY6_FUNGAL_2"/>
    <property type="match status" value="1"/>
</dbReference>
<dbReference type="GO" id="GO:0005634">
    <property type="term" value="C:nucleus"/>
    <property type="evidence" value="ECO:0007669"/>
    <property type="project" value="UniProtKB-SubCell"/>
</dbReference>
<sequence length="760" mass="89611">MAGSIEHSIVPHLMPTACTNCKKKKLKCSQTDPCTNCINKKIPCTFDLTQSFITFGIKRDYKKVLKGCDECLSKMYVSKNWSCDLLMPCFHCLENGYDCKYDKYLGKIKLYDRFSLKSDDEEDSKEDSKDLSNNSLSLKKKLLKTYILNNYINSDNVENEEFLEMLNENEIFLQKRLLDEENDNTNEDFEILQLFQDYTYWIMKKAFFQGIILPNKGYLKSITINQQFNYDSNEIFDMFDFYTMKVLITYAIENLGFMFLGLFYNPIDQIITKPDILNNIFSENGSIETLDSVLDELIIRSICLLSIHYMSDSDFYQLTEVSSLKKANYYNELLNKIMQLFNNIQHFEDVRIIQTILILAQTDLHLKWPKKFSWMMNICINMMKILNLDRSIRSFKEDYSVLKFIQVQKNIYFKVVYLSCLFQNQLQTSNFGIIQERHSYDFRRMHLINEIDENTNLSFENFQFKIGLFLKEFHDREMLMHGHGIAKHYSYTSEKLSTFKSENINSFLNKLDFDNLSTSNLGEYILINIEYYFLNFKLVKYKFINSDKTDLSATVSEIENLFLTSELFLESLLDITSEKALEFQFYKYPSVLICISEVASFHALYKIFNKSERNLKIYNNILEIISLLIKTEMTRYSDIYDDNDDSSDHILQNNDFLKKLILLNTLLDRLNSIQTYFDKKELINKSITENLPYLILKEDIFTISSNFDERIPNLVPGMSTSIRNDLHSYSLKLDSKSKIGIITSFRENLYTILASFKDFI</sequence>
<reference evidence="8" key="1">
    <citation type="journal article" date="2016" name="Genome Announc.">
        <title>Genome sequences of three species of Hanseniaspora isolated from spontaneous wine fermentations.</title>
        <authorList>
            <person name="Sternes P.R."/>
            <person name="Lee D."/>
            <person name="Kutyna D.R."/>
            <person name="Borneman A.R."/>
        </authorList>
    </citation>
    <scope>NUCLEOTIDE SEQUENCE [LARGE SCALE GENOMIC DNA]</scope>
    <source>
        <strain evidence="8">AWRI3580</strain>
    </source>
</reference>
<dbReference type="SUPFAM" id="SSF57701">
    <property type="entry name" value="Zn2/Cys6 DNA-binding domain"/>
    <property type="match status" value="1"/>
</dbReference>
<proteinExistence type="predicted"/>
<gene>
    <name evidence="7" type="ORF">AWRI3580_g1876</name>
</gene>
<keyword evidence="2" id="KW-0805">Transcription regulation</keyword>
<dbReference type="PANTHER" id="PTHR47540:SF2">
    <property type="entry name" value="ZN(II)2CYS6 TRANSCRIPTION FACTOR (EUROFUNG)"/>
    <property type="match status" value="1"/>
</dbReference>
<protein>
    <recommendedName>
        <fullName evidence="6">Zn(2)-C6 fungal-type domain-containing protein</fullName>
    </recommendedName>
</protein>
<dbReference type="SMART" id="SM00066">
    <property type="entry name" value="GAL4"/>
    <property type="match status" value="2"/>
</dbReference>
<evidence type="ECO:0000256" key="4">
    <source>
        <dbReference type="ARBA" id="ARBA00023163"/>
    </source>
</evidence>
<dbReference type="GO" id="GO:0043565">
    <property type="term" value="F:sequence-specific DNA binding"/>
    <property type="evidence" value="ECO:0007669"/>
    <property type="project" value="TreeGrafter"/>
</dbReference>
<evidence type="ECO:0000256" key="5">
    <source>
        <dbReference type="ARBA" id="ARBA00023242"/>
    </source>
</evidence>
<dbReference type="Pfam" id="PF00172">
    <property type="entry name" value="Zn_clus"/>
    <property type="match status" value="1"/>
</dbReference>
<dbReference type="Pfam" id="PF16846">
    <property type="entry name" value="Cep3"/>
    <property type="match status" value="1"/>
</dbReference>
<dbReference type="VEuPathDB" id="FungiDB:AWRI3580_g1876"/>
<dbReference type="AlphaFoldDB" id="A0A1E5RPT1"/>
<comment type="subcellular location">
    <subcellularLocation>
        <location evidence="1">Nucleus</location>
    </subcellularLocation>
</comment>
<dbReference type="InterPro" id="IPR031760">
    <property type="entry name" value="Cep3_C"/>
</dbReference>
<evidence type="ECO:0000259" key="6">
    <source>
        <dbReference type="PROSITE" id="PS50048"/>
    </source>
</evidence>